<name>A0ABR2U5P3_9ROSI</name>
<keyword evidence="3" id="KW-1185">Reference proteome</keyword>
<evidence type="ECO:0000313" key="3">
    <source>
        <dbReference type="Proteomes" id="UP001396334"/>
    </source>
</evidence>
<evidence type="ECO:0000256" key="1">
    <source>
        <dbReference type="SAM" id="MobiDB-lite"/>
    </source>
</evidence>
<proteinExistence type="predicted"/>
<accession>A0ABR2U5P3</accession>
<dbReference type="EMBL" id="JBBPBN010000002">
    <property type="protein sequence ID" value="KAK9044969.1"/>
    <property type="molecule type" value="Genomic_DNA"/>
</dbReference>
<feature type="compositionally biased region" description="Polar residues" evidence="1">
    <location>
        <begin position="1"/>
        <end position="11"/>
    </location>
</feature>
<protein>
    <submittedName>
        <fullName evidence="2">Uncharacterized protein</fullName>
    </submittedName>
</protein>
<organism evidence="2 3">
    <name type="scientific">Hibiscus sabdariffa</name>
    <name type="common">roselle</name>
    <dbReference type="NCBI Taxonomy" id="183260"/>
    <lineage>
        <taxon>Eukaryota</taxon>
        <taxon>Viridiplantae</taxon>
        <taxon>Streptophyta</taxon>
        <taxon>Embryophyta</taxon>
        <taxon>Tracheophyta</taxon>
        <taxon>Spermatophyta</taxon>
        <taxon>Magnoliopsida</taxon>
        <taxon>eudicotyledons</taxon>
        <taxon>Gunneridae</taxon>
        <taxon>Pentapetalae</taxon>
        <taxon>rosids</taxon>
        <taxon>malvids</taxon>
        <taxon>Malvales</taxon>
        <taxon>Malvaceae</taxon>
        <taxon>Malvoideae</taxon>
        <taxon>Hibiscus</taxon>
    </lineage>
</organism>
<reference evidence="2 3" key="1">
    <citation type="journal article" date="2024" name="G3 (Bethesda)">
        <title>Genome assembly of Hibiscus sabdariffa L. provides insights into metabolisms of medicinal natural products.</title>
        <authorList>
            <person name="Kim T."/>
        </authorList>
    </citation>
    <scope>NUCLEOTIDE SEQUENCE [LARGE SCALE GENOMIC DNA]</scope>
    <source>
        <strain evidence="2">TK-2024</strain>
        <tissue evidence="2">Old leaves</tissue>
    </source>
</reference>
<sequence>MPNPRDTTSVMTHGRHSGRPLETIPTIQISTALERPASPSSLEGQNVLKKGRNQTDEGILESVIAMDANGVSVIGKGGDVVPGKAIPAANRTLKFVTEPSLEDKGKASYASKVASGHVKNDKTNTSFFGEEVVVEEEDVHVDQSGLIP</sequence>
<gene>
    <name evidence="2" type="ORF">V6N11_058859</name>
</gene>
<dbReference type="Proteomes" id="UP001396334">
    <property type="component" value="Unassembled WGS sequence"/>
</dbReference>
<evidence type="ECO:0000313" key="2">
    <source>
        <dbReference type="EMBL" id="KAK9044969.1"/>
    </source>
</evidence>
<feature type="region of interest" description="Disordered" evidence="1">
    <location>
        <begin position="1"/>
        <end position="53"/>
    </location>
</feature>
<comment type="caution">
    <text evidence="2">The sequence shown here is derived from an EMBL/GenBank/DDBJ whole genome shotgun (WGS) entry which is preliminary data.</text>
</comment>